<dbReference type="Pfam" id="PF00535">
    <property type="entry name" value="Glycos_transf_2"/>
    <property type="match status" value="1"/>
</dbReference>
<gene>
    <name evidence="2" type="ORF">ACFQ1O_13655</name>
</gene>
<dbReference type="SUPFAM" id="SSF53448">
    <property type="entry name" value="Nucleotide-diphospho-sugar transferases"/>
    <property type="match status" value="1"/>
</dbReference>
<dbReference type="Proteomes" id="UP001596997">
    <property type="component" value="Unassembled WGS sequence"/>
</dbReference>
<dbReference type="PANTHER" id="PTHR43685">
    <property type="entry name" value="GLYCOSYLTRANSFERASE"/>
    <property type="match status" value="1"/>
</dbReference>
<dbReference type="CDD" id="cd00761">
    <property type="entry name" value="Glyco_tranf_GTA_type"/>
    <property type="match status" value="1"/>
</dbReference>
<comment type="caution">
    <text evidence="2">The sequence shown here is derived from an EMBL/GenBank/DDBJ whole genome shotgun (WGS) entry which is preliminary data.</text>
</comment>
<keyword evidence="3" id="KW-1185">Reference proteome</keyword>
<dbReference type="InterPro" id="IPR050834">
    <property type="entry name" value="Glycosyltransf_2"/>
</dbReference>
<evidence type="ECO:0000259" key="1">
    <source>
        <dbReference type="Pfam" id="PF00535"/>
    </source>
</evidence>
<organism evidence="2 3">
    <name type="scientific">Pseudofulvibacter geojedonensis</name>
    <dbReference type="NCBI Taxonomy" id="1123758"/>
    <lineage>
        <taxon>Bacteria</taxon>
        <taxon>Pseudomonadati</taxon>
        <taxon>Bacteroidota</taxon>
        <taxon>Flavobacteriia</taxon>
        <taxon>Flavobacteriales</taxon>
        <taxon>Flavobacteriaceae</taxon>
        <taxon>Pseudofulvibacter</taxon>
    </lineage>
</organism>
<dbReference type="InterPro" id="IPR001173">
    <property type="entry name" value="Glyco_trans_2-like"/>
</dbReference>
<feature type="domain" description="Glycosyltransferase 2-like" evidence="1">
    <location>
        <begin position="3"/>
        <end position="167"/>
    </location>
</feature>
<name>A0ABW3I6D0_9FLAO</name>
<dbReference type="PANTHER" id="PTHR43685:SF2">
    <property type="entry name" value="GLYCOSYLTRANSFERASE 2-LIKE DOMAIN-CONTAINING PROTEIN"/>
    <property type="match status" value="1"/>
</dbReference>
<dbReference type="Gene3D" id="3.90.550.10">
    <property type="entry name" value="Spore Coat Polysaccharide Biosynthesis Protein SpsA, Chain A"/>
    <property type="match status" value="1"/>
</dbReference>
<evidence type="ECO:0000313" key="3">
    <source>
        <dbReference type="Proteomes" id="UP001596997"/>
    </source>
</evidence>
<protein>
    <submittedName>
        <fullName evidence="2">Glycosyltransferase family 2 protein</fullName>
    </submittedName>
</protein>
<sequence>MVSILIPTYNYDITALVNNILMQAKGLKEAYEIIVCDDCSNNNISLLKNKSFCIKNQLVFLENPNNLGRTKTRQILAQKAKYNWLLFLDSDVLPKSNTYLLNYIKHITPELDLIYGGFTYEKQKPEPDYYLRWYYGKEKEDIEAKLRSKKPYKTIISANILIRKEAFLNVNSHLTDNRYGYDNYFSIQLKQHNYKVLHINNEVFHLGLEKNEVYLKKKEQAAETIYHLYQLNKFKDPHINGLLHSFLTLKKYHLKNIYLFLFKLVKPIFTKNLLSKTPSILILNLYRLGYFCSLTKQKNA</sequence>
<proteinExistence type="predicted"/>
<accession>A0ABW3I6D0</accession>
<reference evidence="3" key="1">
    <citation type="journal article" date="2019" name="Int. J. Syst. Evol. Microbiol.">
        <title>The Global Catalogue of Microorganisms (GCM) 10K type strain sequencing project: providing services to taxonomists for standard genome sequencing and annotation.</title>
        <authorList>
            <consortium name="The Broad Institute Genomics Platform"/>
            <consortium name="The Broad Institute Genome Sequencing Center for Infectious Disease"/>
            <person name="Wu L."/>
            <person name="Ma J."/>
        </authorList>
    </citation>
    <scope>NUCLEOTIDE SEQUENCE [LARGE SCALE GENOMIC DNA]</scope>
    <source>
        <strain evidence="3">CCUG 62114</strain>
    </source>
</reference>
<evidence type="ECO:0000313" key="2">
    <source>
        <dbReference type="EMBL" id="MFD0965057.1"/>
    </source>
</evidence>
<dbReference type="InterPro" id="IPR029044">
    <property type="entry name" value="Nucleotide-diphossugar_trans"/>
</dbReference>
<dbReference type="RefSeq" id="WP_377716831.1">
    <property type="nucleotide sequence ID" value="NZ_JBHTJM010000010.1"/>
</dbReference>
<dbReference type="EMBL" id="JBHTJM010000010">
    <property type="protein sequence ID" value="MFD0965057.1"/>
    <property type="molecule type" value="Genomic_DNA"/>
</dbReference>